<dbReference type="OrthoDB" id="9813231at2"/>
<reference evidence="3" key="1">
    <citation type="submission" date="2011-02" db="EMBL/GenBank/DDBJ databases">
        <title>Complete sequence of Spirochaeta sp. Buddy.</title>
        <authorList>
            <person name="Lucas S."/>
            <person name="Copeland A."/>
            <person name="Lapidus A."/>
            <person name="Cheng J.-F."/>
            <person name="Goodwin L."/>
            <person name="Pitluck S."/>
            <person name="Zeytun A."/>
            <person name="Detter J.C."/>
            <person name="Han C."/>
            <person name="Tapia R."/>
            <person name="Land M."/>
            <person name="Hauser L."/>
            <person name="Kyrpides N."/>
            <person name="Ivanova N."/>
            <person name="Mikhailova N."/>
            <person name="Pagani I."/>
            <person name="Ritalahti K.M."/>
            <person name="Loeffler F.E."/>
            <person name="Woyke T."/>
        </authorList>
    </citation>
    <scope>NUCLEOTIDE SEQUENCE [LARGE SCALE GENOMIC DNA]</scope>
    <source>
        <strain evidence="3">ATCC BAA-1886 / DSM 22777 / Buddy</strain>
    </source>
</reference>
<organism evidence="2 3">
    <name type="scientific">Sphaerochaeta globosa (strain ATCC BAA-1886 / DSM 22777 / Buddy)</name>
    <name type="common">Spirochaeta sp. (strain Buddy)</name>
    <dbReference type="NCBI Taxonomy" id="158189"/>
    <lineage>
        <taxon>Bacteria</taxon>
        <taxon>Pseudomonadati</taxon>
        <taxon>Spirochaetota</taxon>
        <taxon>Spirochaetia</taxon>
        <taxon>Spirochaetales</taxon>
        <taxon>Sphaerochaetaceae</taxon>
        <taxon>Sphaerochaeta</taxon>
    </lineage>
</organism>
<dbReference type="Gene3D" id="3.90.1150.200">
    <property type="match status" value="1"/>
</dbReference>
<dbReference type="Proteomes" id="UP000008466">
    <property type="component" value="Chromosome"/>
</dbReference>
<dbReference type="EMBL" id="CP002541">
    <property type="protein sequence ID" value="ADY12801.1"/>
    <property type="molecule type" value="Genomic_DNA"/>
</dbReference>
<protein>
    <recommendedName>
        <fullName evidence="1">YdhG-like domain-containing protein</fullName>
    </recommendedName>
</protein>
<dbReference type="RefSeq" id="WP_013606653.1">
    <property type="nucleotide sequence ID" value="NC_015152.1"/>
</dbReference>
<evidence type="ECO:0000259" key="1">
    <source>
        <dbReference type="Pfam" id="PF08818"/>
    </source>
</evidence>
<sequence length="146" mass="16517">MTTTATTVQDFLASLTIEQRSVIDPVRSTILSHLPSGFVETINWGMLSYEIPLELYPNTYNKKPLSYIGLAVQKQYYSLYLMPAYMDQNVYQTLMNAFEKAGKKLSMGKSCIRFKKVEDLPLELIGSIIASHTVESFIAAYEKTRG</sequence>
<dbReference type="AlphaFoldDB" id="F0RV79"/>
<dbReference type="HOGENOM" id="CLU_119457_0_0_12"/>
<dbReference type="eggNOG" id="COG5646">
    <property type="taxonomic scope" value="Bacteria"/>
</dbReference>
<proteinExistence type="predicted"/>
<dbReference type="SUPFAM" id="SSF159888">
    <property type="entry name" value="YdhG-like"/>
    <property type="match status" value="1"/>
</dbReference>
<gene>
    <name evidence="2" type="ordered locus">SpiBuddy_0974</name>
</gene>
<feature type="domain" description="YdhG-like" evidence="1">
    <location>
        <begin position="20"/>
        <end position="130"/>
    </location>
</feature>
<keyword evidence="3" id="KW-1185">Reference proteome</keyword>
<accession>F0RV79</accession>
<evidence type="ECO:0000313" key="2">
    <source>
        <dbReference type="EMBL" id="ADY12801.1"/>
    </source>
</evidence>
<evidence type="ECO:0000313" key="3">
    <source>
        <dbReference type="Proteomes" id="UP000008466"/>
    </source>
</evidence>
<dbReference type="Pfam" id="PF08818">
    <property type="entry name" value="DUF1801"/>
    <property type="match status" value="1"/>
</dbReference>
<dbReference type="InterPro" id="IPR014922">
    <property type="entry name" value="YdhG-like"/>
</dbReference>
<dbReference type="STRING" id="158189.SpiBuddy_0974"/>
<dbReference type="KEGG" id="sbu:SpiBuddy_0974"/>
<name>F0RV79_SPHGB</name>